<proteinExistence type="predicted"/>
<keyword evidence="3" id="KW-1185">Reference proteome</keyword>
<dbReference type="RefSeq" id="WP_210598711.1">
    <property type="nucleotide sequence ID" value="NZ_JAGKSQ010000008.1"/>
</dbReference>
<organism evidence="2 3">
    <name type="scientific">Halalkalibacter suaedae</name>
    <dbReference type="NCBI Taxonomy" id="2822140"/>
    <lineage>
        <taxon>Bacteria</taxon>
        <taxon>Bacillati</taxon>
        <taxon>Bacillota</taxon>
        <taxon>Bacilli</taxon>
        <taxon>Bacillales</taxon>
        <taxon>Bacillaceae</taxon>
        <taxon>Halalkalibacter</taxon>
    </lineage>
</organism>
<dbReference type="PANTHER" id="PTHR12110">
    <property type="entry name" value="HYDROXYPYRUVATE ISOMERASE"/>
    <property type="match status" value="1"/>
</dbReference>
<gene>
    <name evidence="2" type="ORF">J7W16_17175</name>
</gene>
<dbReference type="Proteomes" id="UP000678228">
    <property type="component" value="Unassembled WGS sequence"/>
</dbReference>
<dbReference type="InterPro" id="IPR036237">
    <property type="entry name" value="Xyl_isomerase-like_sf"/>
</dbReference>
<accession>A0A941AQK8</accession>
<comment type="caution">
    <text evidence="2">The sequence shown here is derived from an EMBL/GenBank/DDBJ whole genome shotgun (WGS) entry which is preliminary data.</text>
</comment>
<evidence type="ECO:0000313" key="3">
    <source>
        <dbReference type="Proteomes" id="UP000678228"/>
    </source>
</evidence>
<evidence type="ECO:0000313" key="2">
    <source>
        <dbReference type="EMBL" id="MBP3952857.1"/>
    </source>
</evidence>
<dbReference type="InterPro" id="IPR050312">
    <property type="entry name" value="IolE/XylAMocC-like"/>
</dbReference>
<sequence>MTVGVLAHLFGQKPYQQLAEEIGSYGFNHIQLAIWKALGDYDFTKPGKLTPGLVRNIAKEFQKNNISISVLACYLHLFEQDDHQRNENLARFKELLRYAPIFGTPMVAVEVGVPNGDGHEQDWLRLKSSLSELVNEAEKWGVTIGLEPANGHLIGTAKELRQMLDELPSSHFGVVLDPGNLLTTENFHRQDEVIKEAFDLLGDRIVACHAKDRMLDEKGNIQTVTPGKGRMNYELYLTLLNHYKPECDIIIEETKPEDMPDTREFIEKLRASIS</sequence>
<dbReference type="Pfam" id="PF01261">
    <property type="entry name" value="AP_endonuc_2"/>
    <property type="match status" value="1"/>
</dbReference>
<dbReference type="AlphaFoldDB" id="A0A941AQK8"/>
<evidence type="ECO:0000259" key="1">
    <source>
        <dbReference type="Pfam" id="PF01261"/>
    </source>
</evidence>
<reference evidence="2" key="1">
    <citation type="submission" date="2021-03" db="EMBL/GenBank/DDBJ databases">
        <title>Bacillus suaedae sp. nov., isolated from Suaeda aralocaspica.</title>
        <authorList>
            <person name="Lei R.F.R."/>
        </authorList>
    </citation>
    <scope>NUCLEOTIDE SEQUENCE</scope>
    <source>
        <strain evidence="2">YZJH907-2</strain>
    </source>
</reference>
<keyword evidence="2" id="KW-0413">Isomerase</keyword>
<dbReference type="SUPFAM" id="SSF51658">
    <property type="entry name" value="Xylose isomerase-like"/>
    <property type="match status" value="1"/>
</dbReference>
<name>A0A941AQK8_9BACI</name>
<protein>
    <submittedName>
        <fullName evidence="2">Sugar phosphate isomerase/epimerase</fullName>
    </submittedName>
</protein>
<dbReference type="EMBL" id="JAGKSQ010000008">
    <property type="protein sequence ID" value="MBP3952857.1"/>
    <property type="molecule type" value="Genomic_DNA"/>
</dbReference>
<dbReference type="PANTHER" id="PTHR12110:SF21">
    <property type="entry name" value="XYLOSE ISOMERASE-LIKE TIM BARREL DOMAIN-CONTAINING PROTEIN"/>
    <property type="match status" value="1"/>
</dbReference>
<dbReference type="GO" id="GO:0016853">
    <property type="term" value="F:isomerase activity"/>
    <property type="evidence" value="ECO:0007669"/>
    <property type="project" value="UniProtKB-KW"/>
</dbReference>
<dbReference type="Gene3D" id="3.20.20.150">
    <property type="entry name" value="Divalent-metal-dependent TIM barrel enzymes"/>
    <property type="match status" value="1"/>
</dbReference>
<dbReference type="InterPro" id="IPR013022">
    <property type="entry name" value="Xyl_isomerase-like_TIM-brl"/>
</dbReference>
<feature type="domain" description="Xylose isomerase-like TIM barrel" evidence="1">
    <location>
        <begin position="24"/>
        <end position="268"/>
    </location>
</feature>